<keyword evidence="5" id="KW-1185">Reference proteome</keyword>
<dbReference type="PANTHER" id="PTHR12919:SF20">
    <property type="entry name" value="SMALL RIBOSOMAL SUBUNIT PROTEIN BS16M"/>
    <property type="match status" value="1"/>
</dbReference>
<dbReference type="EMBL" id="FQNC01000017">
    <property type="protein sequence ID" value="SGY19936.1"/>
    <property type="molecule type" value="Genomic_DNA"/>
</dbReference>
<dbReference type="InterPro" id="IPR023803">
    <property type="entry name" value="Ribosomal_bS16_dom_sf"/>
</dbReference>
<name>A0A2X0NYU3_9BASI</name>
<proteinExistence type="inferred from homology"/>
<dbReference type="Pfam" id="PF00886">
    <property type="entry name" value="Ribosomal_S16"/>
    <property type="match status" value="1"/>
</dbReference>
<dbReference type="InterPro" id="IPR000307">
    <property type="entry name" value="Ribosomal_bS16"/>
</dbReference>
<dbReference type="GO" id="GO:0005763">
    <property type="term" value="C:mitochondrial small ribosomal subunit"/>
    <property type="evidence" value="ECO:0007669"/>
    <property type="project" value="TreeGrafter"/>
</dbReference>
<organism evidence="4 5">
    <name type="scientific">Microbotryum silenes-dioicae</name>
    <dbReference type="NCBI Taxonomy" id="796604"/>
    <lineage>
        <taxon>Eukaryota</taxon>
        <taxon>Fungi</taxon>
        <taxon>Dikarya</taxon>
        <taxon>Basidiomycota</taxon>
        <taxon>Pucciniomycotina</taxon>
        <taxon>Microbotryomycetes</taxon>
        <taxon>Microbotryales</taxon>
        <taxon>Microbotryaceae</taxon>
        <taxon>Microbotryum</taxon>
    </lineage>
</organism>
<evidence type="ECO:0000313" key="5">
    <source>
        <dbReference type="Proteomes" id="UP000249464"/>
    </source>
</evidence>
<comment type="similarity">
    <text evidence="1">Belongs to the bacterial ribosomal protein bS16 family.</text>
</comment>
<dbReference type="STRING" id="796604.A0A2X0NYU3"/>
<protein>
    <submittedName>
        <fullName evidence="4">BQ5605_C017g08393 protein</fullName>
    </submittedName>
</protein>
<evidence type="ECO:0000256" key="3">
    <source>
        <dbReference type="ARBA" id="ARBA00023274"/>
    </source>
</evidence>
<dbReference type="AlphaFoldDB" id="A0A2X0NYU3"/>
<reference evidence="4 5" key="1">
    <citation type="submission" date="2016-11" db="EMBL/GenBank/DDBJ databases">
        <authorList>
            <person name="Jaros S."/>
            <person name="Januszkiewicz K."/>
            <person name="Wedrychowicz H."/>
        </authorList>
    </citation>
    <scope>NUCLEOTIDE SEQUENCE [LARGE SCALE GENOMIC DNA]</scope>
</reference>
<dbReference type="Proteomes" id="UP000249464">
    <property type="component" value="Unassembled WGS sequence"/>
</dbReference>
<dbReference type="GO" id="GO:0003735">
    <property type="term" value="F:structural constituent of ribosome"/>
    <property type="evidence" value="ECO:0007669"/>
    <property type="project" value="InterPro"/>
</dbReference>
<evidence type="ECO:0000313" key="4">
    <source>
        <dbReference type="EMBL" id="SGY19936.1"/>
    </source>
</evidence>
<dbReference type="SUPFAM" id="SSF54565">
    <property type="entry name" value="Ribosomal protein S16"/>
    <property type="match status" value="2"/>
</dbReference>
<dbReference type="GO" id="GO:0032543">
    <property type="term" value="P:mitochondrial translation"/>
    <property type="evidence" value="ECO:0007669"/>
    <property type="project" value="TreeGrafter"/>
</dbReference>
<sequence>MSVRLRLSRHHLTRNAPSYSLVATRRSLRPNARPLEVLGTWTPIPVAVPTQSHSPNGETRDPKLWGPPLQLPSFSSPSPNKPTTCVESVQAATVAAGEKRVVWNEHRVKYWLGQGAKPTKAAEKLLVKAGILAYSLLRCSDTSDMAVLPQVNAGTRTISNDRRIRDAVRKAGLLPSQHLGSKQAPPTSSA</sequence>
<evidence type="ECO:0000256" key="1">
    <source>
        <dbReference type="ARBA" id="ARBA00006668"/>
    </source>
</evidence>
<dbReference type="PANTHER" id="PTHR12919">
    <property type="entry name" value="30S RIBOSOMAL PROTEIN S16"/>
    <property type="match status" value="1"/>
</dbReference>
<keyword evidence="3" id="KW-0687">Ribonucleoprotein</keyword>
<accession>A0A2X0NYU3</accession>
<evidence type="ECO:0000256" key="2">
    <source>
        <dbReference type="ARBA" id="ARBA00022980"/>
    </source>
</evidence>
<gene>
    <name evidence="4" type="primary">BQ5605_C017g08393</name>
    <name evidence="4" type="ORF">BQ5605_C017G08393</name>
</gene>
<dbReference type="Gene3D" id="3.30.1320.10">
    <property type="match status" value="1"/>
</dbReference>
<keyword evidence="2" id="KW-0689">Ribosomal protein</keyword>